<evidence type="ECO:0000256" key="9">
    <source>
        <dbReference type="ARBA" id="ARBA00022917"/>
    </source>
</evidence>
<dbReference type="GO" id="GO:0006432">
    <property type="term" value="P:phenylalanyl-tRNA aminoacylation"/>
    <property type="evidence" value="ECO:0007669"/>
    <property type="project" value="InterPro"/>
</dbReference>
<dbReference type="Proteomes" id="UP000176800">
    <property type="component" value="Unassembled WGS sequence"/>
</dbReference>
<dbReference type="EC" id="6.1.1.20" evidence="2"/>
<dbReference type="EMBL" id="MHWE01000010">
    <property type="protein sequence ID" value="OHB04199.1"/>
    <property type="molecule type" value="Genomic_DNA"/>
</dbReference>
<keyword evidence="3" id="KW-0963">Cytoplasm</keyword>
<feature type="domain" description="Aminoacyl-transfer RNA synthetases class-II family profile" evidence="12">
    <location>
        <begin position="25"/>
        <end position="247"/>
    </location>
</feature>
<sequence>MKEYEADTYGHLHPISHIIRQTAYIFSQIGFSTVSGPEIETEYYNFDALNIPAHHPARDMWDTFWLKQTNNQQSAADDGLAGGKDSKSSVVGSKLLRTHTSPVQVRFAEKNKPPIRIIVPGKTFRHEATDATHEAQFFQLEGLYIDTDVSLANLKFVLEFYLEKLFGSKTDIRFRPSFFPFVEPGVEIDMSCFKCGGSGCPTCKQSGWIEIMGAGMVHPKVLSNMGIHPKRFSGFAFGGGIDRLAMLKFGIGDIRSLYTGDLRLINQF</sequence>
<organism evidence="13 14">
    <name type="scientific">Candidatus Zambryskibacteria bacterium RIFCSPLOWO2_01_FULL_45_21</name>
    <dbReference type="NCBI Taxonomy" id="1802761"/>
    <lineage>
        <taxon>Bacteria</taxon>
        <taxon>Candidatus Zambryskiibacteriota</taxon>
    </lineage>
</organism>
<comment type="subcellular location">
    <subcellularLocation>
        <location evidence="1">Cytoplasm</location>
    </subcellularLocation>
</comment>
<accession>A0A1G2U402</accession>
<dbReference type="CDD" id="cd00496">
    <property type="entry name" value="PheRS_alpha_core"/>
    <property type="match status" value="1"/>
</dbReference>
<evidence type="ECO:0000256" key="10">
    <source>
        <dbReference type="ARBA" id="ARBA00023146"/>
    </source>
</evidence>
<evidence type="ECO:0000259" key="12">
    <source>
        <dbReference type="PROSITE" id="PS50862"/>
    </source>
</evidence>
<dbReference type="InterPro" id="IPR002319">
    <property type="entry name" value="Phenylalanyl-tRNA_Synthase"/>
</dbReference>
<keyword evidence="4 13" id="KW-0436">Ligase</keyword>
<dbReference type="PROSITE" id="PS50862">
    <property type="entry name" value="AA_TRNA_LIGASE_II"/>
    <property type="match status" value="1"/>
</dbReference>
<comment type="catalytic activity">
    <reaction evidence="11">
        <text>tRNA(Phe) + L-phenylalanine + ATP = L-phenylalanyl-tRNA(Phe) + AMP + diphosphate + H(+)</text>
        <dbReference type="Rhea" id="RHEA:19413"/>
        <dbReference type="Rhea" id="RHEA-COMP:9668"/>
        <dbReference type="Rhea" id="RHEA-COMP:9699"/>
        <dbReference type="ChEBI" id="CHEBI:15378"/>
        <dbReference type="ChEBI" id="CHEBI:30616"/>
        <dbReference type="ChEBI" id="CHEBI:33019"/>
        <dbReference type="ChEBI" id="CHEBI:58095"/>
        <dbReference type="ChEBI" id="CHEBI:78442"/>
        <dbReference type="ChEBI" id="CHEBI:78531"/>
        <dbReference type="ChEBI" id="CHEBI:456215"/>
        <dbReference type="EC" id="6.1.1.20"/>
    </reaction>
</comment>
<dbReference type="PANTHER" id="PTHR11538">
    <property type="entry name" value="PHENYLALANYL-TRNA SYNTHETASE"/>
    <property type="match status" value="1"/>
</dbReference>
<keyword evidence="7" id="KW-0067">ATP-binding</keyword>
<dbReference type="GO" id="GO:0005737">
    <property type="term" value="C:cytoplasm"/>
    <property type="evidence" value="ECO:0007669"/>
    <property type="project" value="UniProtKB-SubCell"/>
</dbReference>
<dbReference type="GO" id="GO:0004826">
    <property type="term" value="F:phenylalanine-tRNA ligase activity"/>
    <property type="evidence" value="ECO:0007669"/>
    <property type="project" value="UniProtKB-EC"/>
</dbReference>
<evidence type="ECO:0000256" key="8">
    <source>
        <dbReference type="ARBA" id="ARBA00022842"/>
    </source>
</evidence>
<keyword evidence="10" id="KW-0030">Aminoacyl-tRNA synthetase</keyword>
<keyword evidence="5" id="KW-0479">Metal-binding</keyword>
<dbReference type="InterPro" id="IPR045864">
    <property type="entry name" value="aa-tRNA-synth_II/BPL/LPL"/>
</dbReference>
<dbReference type="InterPro" id="IPR004529">
    <property type="entry name" value="Phe-tRNA-synth_IIc_asu"/>
</dbReference>
<dbReference type="NCBIfam" id="TIGR00468">
    <property type="entry name" value="pheS"/>
    <property type="match status" value="1"/>
</dbReference>
<evidence type="ECO:0000256" key="3">
    <source>
        <dbReference type="ARBA" id="ARBA00022490"/>
    </source>
</evidence>
<keyword evidence="6" id="KW-0547">Nucleotide-binding</keyword>
<comment type="caution">
    <text evidence="13">The sequence shown here is derived from an EMBL/GenBank/DDBJ whole genome shotgun (WGS) entry which is preliminary data.</text>
</comment>
<dbReference type="Gene3D" id="3.30.930.10">
    <property type="entry name" value="Bira Bifunctional Protein, Domain 2"/>
    <property type="match status" value="1"/>
</dbReference>
<evidence type="ECO:0000256" key="7">
    <source>
        <dbReference type="ARBA" id="ARBA00022840"/>
    </source>
</evidence>
<evidence type="ECO:0000313" key="13">
    <source>
        <dbReference type="EMBL" id="OHB04199.1"/>
    </source>
</evidence>
<dbReference type="PANTHER" id="PTHR11538:SF41">
    <property type="entry name" value="PHENYLALANINE--TRNA LIGASE, MITOCHONDRIAL"/>
    <property type="match status" value="1"/>
</dbReference>
<dbReference type="Pfam" id="PF01409">
    <property type="entry name" value="tRNA-synt_2d"/>
    <property type="match status" value="1"/>
</dbReference>
<dbReference type="GO" id="GO:0005524">
    <property type="term" value="F:ATP binding"/>
    <property type="evidence" value="ECO:0007669"/>
    <property type="project" value="UniProtKB-KW"/>
</dbReference>
<gene>
    <name evidence="13" type="ORF">A3B14_02195</name>
</gene>
<evidence type="ECO:0000313" key="14">
    <source>
        <dbReference type="Proteomes" id="UP000176800"/>
    </source>
</evidence>
<reference evidence="13 14" key="1">
    <citation type="journal article" date="2016" name="Nat. Commun.">
        <title>Thousands of microbial genomes shed light on interconnected biogeochemical processes in an aquifer system.</title>
        <authorList>
            <person name="Anantharaman K."/>
            <person name="Brown C.T."/>
            <person name="Hug L.A."/>
            <person name="Sharon I."/>
            <person name="Castelle C.J."/>
            <person name="Probst A.J."/>
            <person name="Thomas B.C."/>
            <person name="Singh A."/>
            <person name="Wilkins M.J."/>
            <person name="Karaoz U."/>
            <person name="Brodie E.L."/>
            <person name="Williams K.H."/>
            <person name="Hubbard S.S."/>
            <person name="Banfield J.F."/>
        </authorList>
    </citation>
    <scope>NUCLEOTIDE SEQUENCE [LARGE SCALE GENOMIC DNA]</scope>
</reference>
<dbReference type="GO" id="GO:0046872">
    <property type="term" value="F:metal ion binding"/>
    <property type="evidence" value="ECO:0007669"/>
    <property type="project" value="UniProtKB-KW"/>
</dbReference>
<dbReference type="AlphaFoldDB" id="A0A1G2U402"/>
<evidence type="ECO:0000256" key="11">
    <source>
        <dbReference type="ARBA" id="ARBA00049255"/>
    </source>
</evidence>
<dbReference type="SUPFAM" id="SSF55681">
    <property type="entry name" value="Class II aaRS and biotin synthetases"/>
    <property type="match status" value="1"/>
</dbReference>
<dbReference type="GO" id="GO:0000049">
    <property type="term" value="F:tRNA binding"/>
    <property type="evidence" value="ECO:0007669"/>
    <property type="project" value="InterPro"/>
</dbReference>
<keyword evidence="9" id="KW-0648">Protein biosynthesis</keyword>
<protein>
    <recommendedName>
        <fullName evidence="2">phenylalanine--tRNA ligase</fullName>
        <ecNumber evidence="2">6.1.1.20</ecNumber>
    </recommendedName>
</protein>
<name>A0A1G2U402_9BACT</name>
<evidence type="ECO:0000256" key="4">
    <source>
        <dbReference type="ARBA" id="ARBA00022598"/>
    </source>
</evidence>
<dbReference type="InterPro" id="IPR006195">
    <property type="entry name" value="aa-tRNA-synth_II"/>
</dbReference>
<evidence type="ECO:0000256" key="2">
    <source>
        <dbReference type="ARBA" id="ARBA00012814"/>
    </source>
</evidence>
<evidence type="ECO:0000256" key="5">
    <source>
        <dbReference type="ARBA" id="ARBA00022723"/>
    </source>
</evidence>
<evidence type="ECO:0000256" key="1">
    <source>
        <dbReference type="ARBA" id="ARBA00004496"/>
    </source>
</evidence>
<evidence type="ECO:0000256" key="6">
    <source>
        <dbReference type="ARBA" id="ARBA00022741"/>
    </source>
</evidence>
<proteinExistence type="predicted"/>
<keyword evidence="8" id="KW-0460">Magnesium</keyword>